<keyword evidence="4 5" id="KW-0472">Membrane</keyword>
<comment type="subcellular location">
    <subcellularLocation>
        <location evidence="1">Membrane</location>
    </subcellularLocation>
</comment>
<protein>
    <submittedName>
        <fullName evidence="7">Olfactory receptor 2C1-like</fullName>
    </submittedName>
</protein>
<dbReference type="GeneTree" id="ENSGT01020000230586"/>
<feature type="transmembrane region" description="Helical" evidence="5">
    <location>
        <begin position="20"/>
        <end position="42"/>
    </location>
</feature>
<evidence type="ECO:0000256" key="2">
    <source>
        <dbReference type="ARBA" id="ARBA00022692"/>
    </source>
</evidence>
<feature type="transmembrane region" description="Helical" evidence="5">
    <location>
        <begin position="252"/>
        <end position="274"/>
    </location>
</feature>
<evidence type="ECO:0000313" key="7">
    <source>
        <dbReference type="Ensembl" id="ENSSAUP00010033330.1"/>
    </source>
</evidence>
<dbReference type="FunCoup" id="A0A671W3B3">
    <property type="interactions" value="85"/>
</dbReference>
<organism evidence="7 8">
    <name type="scientific">Sparus aurata</name>
    <name type="common">Gilthead sea bream</name>
    <dbReference type="NCBI Taxonomy" id="8175"/>
    <lineage>
        <taxon>Eukaryota</taxon>
        <taxon>Metazoa</taxon>
        <taxon>Chordata</taxon>
        <taxon>Craniata</taxon>
        <taxon>Vertebrata</taxon>
        <taxon>Euteleostomi</taxon>
        <taxon>Actinopterygii</taxon>
        <taxon>Neopterygii</taxon>
        <taxon>Teleostei</taxon>
        <taxon>Neoteleostei</taxon>
        <taxon>Acanthomorphata</taxon>
        <taxon>Eupercaria</taxon>
        <taxon>Spariformes</taxon>
        <taxon>Sparidae</taxon>
        <taxon>Sparus</taxon>
    </lineage>
</organism>
<dbReference type="InterPro" id="IPR000276">
    <property type="entry name" value="GPCR_Rhodpsn"/>
</dbReference>
<evidence type="ECO:0000256" key="1">
    <source>
        <dbReference type="ARBA" id="ARBA00004370"/>
    </source>
</evidence>
<feature type="transmembrane region" description="Helical" evidence="5">
    <location>
        <begin position="54"/>
        <end position="78"/>
    </location>
</feature>
<dbReference type="GO" id="GO:0005549">
    <property type="term" value="F:odorant binding"/>
    <property type="evidence" value="ECO:0007669"/>
    <property type="project" value="TreeGrafter"/>
</dbReference>
<keyword evidence="8" id="KW-1185">Reference proteome</keyword>
<dbReference type="PANTHER" id="PTHR26451:SF882">
    <property type="entry name" value="OLFACTORY RECEPTOR 11A1-LIKE ISOFORM X1"/>
    <property type="match status" value="1"/>
</dbReference>
<accession>A0A671W3B3</accession>
<keyword evidence="2 5" id="KW-0812">Transmembrane</keyword>
<feature type="domain" description="G-protein coupled receptors family 1 profile" evidence="6">
    <location>
        <begin position="34"/>
        <end position="272"/>
    </location>
</feature>
<evidence type="ECO:0000259" key="6">
    <source>
        <dbReference type="PROSITE" id="PS50262"/>
    </source>
</evidence>
<gene>
    <name evidence="7" type="primary">zgc:194312</name>
</gene>
<reference evidence="7" key="1">
    <citation type="submission" date="2021-04" db="EMBL/GenBank/DDBJ databases">
        <authorList>
            <consortium name="Wellcome Sanger Institute Data Sharing"/>
        </authorList>
    </citation>
    <scope>NUCLEOTIDE SEQUENCE [LARGE SCALE GENOMIC DNA]</scope>
</reference>
<dbReference type="OMA" id="HRFPCCS"/>
<dbReference type="GO" id="GO:0004930">
    <property type="term" value="F:G protein-coupled receptor activity"/>
    <property type="evidence" value="ECO:0007669"/>
    <property type="project" value="InterPro"/>
</dbReference>
<evidence type="ECO:0000256" key="3">
    <source>
        <dbReference type="ARBA" id="ARBA00022989"/>
    </source>
</evidence>
<evidence type="ECO:0000313" key="8">
    <source>
        <dbReference type="Proteomes" id="UP000472265"/>
    </source>
</evidence>
<dbReference type="SUPFAM" id="SSF81321">
    <property type="entry name" value="Family A G protein-coupled receptor-like"/>
    <property type="match status" value="1"/>
</dbReference>
<feature type="transmembrane region" description="Helical" evidence="5">
    <location>
        <begin position="90"/>
        <end position="112"/>
    </location>
</feature>
<dbReference type="Ensembl" id="ENSSAUT00010035116.1">
    <property type="protein sequence ID" value="ENSSAUP00010033330.1"/>
    <property type="gene ID" value="ENSSAUG00010014158.1"/>
</dbReference>
<dbReference type="Gene3D" id="1.20.1070.10">
    <property type="entry name" value="Rhodopsin 7-helix transmembrane proteins"/>
    <property type="match status" value="1"/>
</dbReference>
<dbReference type="InParanoid" id="A0A671W3B3"/>
<dbReference type="InterPro" id="IPR017452">
    <property type="entry name" value="GPCR_Rhodpsn_7TM"/>
</dbReference>
<keyword evidence="3 5" id="KW-1133">Transmembrane helix</keyword>
<dbReference type="PROSITE" id="PS50262">
    <property type="entry name" value="G_PROTEIN_RECEP_F1_2"/>
    <property type="match status" value="1"/>
</dbReference>
<reference evidence="7" key="2">
    <citation type="submission" date="2025-08" db="UniProtKB">
        <authorList>
            <consortium name="Ensembl"/>
        </authorList>
    </citation>
    <scope>IDENTIFICATION</scope>
</reference>
<dbReference type="GO" id="GO:0016020">
    <property type="term" value="C:membrane"/>
    <property type="evidence" value="ECO:0007669"/>
    <property type="project" value="UniProtKB-SubCell"/>
</dbReference>
<dbReference type="OrthoDB" id="9845816at2759"/>
<dbReference type="Proteomes" id="UP000472265">
    <property type="component" value="Chromosome 10"/>
</dbReference>
<sequence length="358" mass="40331">MSANNATSAPAEPYDYTCVRFYVSTVSFSVLLFFNLIINSTIVRVEHLRSHARFVLVFHLLLSALVYLGTSSVFYHQIHQGAQLERAACFAMITVLICSGSNILLTLTVMALDRYCAVCHPMRYTACCAAGHWPWLLGVFTWLVALGIPLSLLLQTSREDYLGECGQEQLRKGELQKVLFIGVCTLLILYSYVRILVEGRRLGVLNRRNRACCRTIALHGSQLAVFLLPNFVNFVLTMLSKRRLILQETKELSAVVIFAFFSLAQCVAPVVYGLRKEELLEELSHRFPCCSRYLKSVLGWTVHVTWTQTHNRTRERTLTAQTIISLEVPQVPEEETGPMSVMNSSHELDLCQGDSDSA</sequence>
<evidence type="ECO:0000256" key="5">
    <source>
        <dbReference type="SAM" id="Phobius"/>
    </source>
</evidence>
<dbReference type="InterPro" id="IPR052921">
    <property type="entry name" value="GPCR1_Superfamily_Member"/>
</dbReference>
<name>A0A671W3B3_SPAAU</name>
<evidence type="ECO:0000256" key="4">
    <source>
        <dbReference type="ARBA" id="ARBA00023136"/>
    </source>
</evidence>
<feature type="transmembrane region" description="Helical" evidence="5">
    <location>
        <begin position="178"/>
        <end position="197"/>
    </location>
</feature>
<proteinExistence type="predicted"/>
<dbReference type="Pfam" id="PF00001">
    <property type="entry name" value="7tm_1"/>
    <property type="match status" value="1"/>
</dbReference>
<feature type="transmembrane region" description="Helical" evidence="5">
    <location>
        <begin position="133"/>
        <end position="154"/>
    </location>
</feature>
<reference evidence="7" key="3">
    <citation type="submission" date="2025-09" db="UniProtKB">
        <authorList>
            <consortium name="Ensembl"/>
        </authorList>
    </citation>
    <scope>IDENTIFICATION</scope>
</reference>
<feature type="transmembrane region" description="Helical" evidence="5">
    <location>
        <begin position="218"/>
        <end position="240"/>
    </location>
</feature>
<dbReference type="AlphaFoldDB" id="A0A671W3B3"/>
<dbReference type="CDD" id="cd00637">
    <property type="entry name" value="7tm_classA_rhodopsin-like"/>
    <property type="match status" value="1"/>
</dbReference>
<dbReference type="GO" id="GO:0004984">
    <property type="term" value="F:olfactory receptor activity"/>
    <property type="evidence" value="ECO:0007669"/>
    <property type="project" value="TreeGrafter"/>
</dbReference>
<dbReference type="PANTHER" id="PTHR26451">
    <property type="entry name" value="G_PROTEIN_RECEP_F1_2 DOMAIN-CONTAINING PROTEIN"/>
    <property type="match status" value="1"/>
</dbReference>